<dbReference type="InterPro" id="IPR015797">
    <property type="entry name" value="NUDIX_hydrolase-like_dom_sf"/>
</dbReference>
<evidence type="ECO:0000313" key="3">
    <source>
        <dbReference type="Proteomes" id="UP000031307"/>
    </source>
</evidence>
<evidence type="ECO:0000313" key="2">
    <source>
        <dbReference type="EMBL" id="KIA76979.1"/>
    </source>
</evidence>
<comment type="caution">
    <text evidence="2">The sequence shown here is derived from an EMBL/GenBank/DDBJ whole genome shotgun (WGS) entry which is preliminary data.</text>
</comment>
<dbReference type="GO" id="GO:0047631">
    <property type="term" value="F:ADP-ribose diphosphatase activity"/>
    <property type="evidence" value="ECO:0007669"/>
    <property type="project" value="TreeGrafter"/>
</dbReference>
<dbReference type="Gene3D" id="3.90.79.10">
    <property type="entry name" value="Nucleoside Triphosphate Pyrophosphohydrolase"/>
    <property type="match status" value="1"/>
</dbReference>
<dbReference type="PANTHER" id="PTHR13994:SF13">
    <property type="entry name" value="FI03680P"/>
    <property type="match status" value="1"/>
</dbReference>
<dbReference type="PANTHER" id="PTHR13994">
    <property type="entry name" value="NUDIX HYDROLASE RELATED"/>
    <property type="match status" value="1"/>
</dbReference>
<accession>A0A0C1EKC8</accession>
<dbReference type="InterPro" id="IPR003293">
    <property type="entry name" value="Nudix_hydrolase6-like"/>
</dbReference>
<dbReference type="PATRIC" id="fig|83552.4.peg.1882"/>
<dbReference type="InterPro" id="IPR000086">
    <property type="entry name" value="NUDIX_hydrolase_dom"/>
</dbReference>
<dbReference type="Pfam" id="PF00293">
    <property type="entry name" value="NUDIX"/>
    <property type="match status" value="1"/>
</dbReference>
<dbReference type="EMBL" id="JSAM01000097">
    <property type="protein sequence ID" value="KIA76979.1"/>
    <property type="molecule type" value="Genomic_DNA"/>
</dbReference>
<dbReference type="GO" id="GO:0035529">
    <property type="term" value="F:NADH pyrophosphatase activity"/>
    <property type="evidence" value="ECO:0007669"/>
    <property type="project" value="TreeGrafter"/>
</dbReference>
<feature type="domain" description="Nudix hydrolase" evidence="1">
    <location>
        <begin position="68"/>
        <end position="202"/>
    </location>
</feature>
<proteinExistence type="predicted"/>
<dbReference type="GO" id="GO:0051287">
    <property type="term" value="F:NAD binding"/>
    <property type="evidence" value="ECO:0007669"/>
    <property type="project" value="TreeGrafter"/>
</dbReference>
<reference evidence="2 3" key="1">
    <citation type="journal article" date="2014" name="Mol. Biol. Evol.">
        <title>Massive expansion of Ubiquitination-related gene families within the Chlamydiae.</title>
        <authorList>
            <person name="Domman D."/>
            <person name="Collingro A."/>
            <person name="Lagkouvardos I."/>
            <person name="Gehre L."/>
            <person name="Weinmaier T."/>
            <person name="Rattei T."/>
            <person name="Subtil A."/>
            <person name="Horn M."/>
        </authorList>
    </citation>
    <scope>NUCLEOTIDE SEQUENCE [LARGE SCALE GENOMIC DNA]</scope>
    <source>
        <strain evidence="2 3">OEW1</strain>
    </source>
</reference>
<organism evidence="2 3">
    <name type="scientific">Parachlamydia acanthamoebae</name>
    <dbReference type="NCBI Taxonomy" id="83552"/>
    <lineage>
        <taxon>Bacteria</taxon>
        <taxon>Pseudomonadati</taxon>
        <taxon>Chlamydiota</taxon>
        <taxon>Chlamydiia</taxon>
        <taxon>Parachlamydiales</taxon>
        <taxon>Parachlamydiaceae</taxon>
        <taxon>Parachlamydia</taxon>
    </lineage>
</organism>
<dbReference type="PROSITE" id="PS51462">
    <property type="entry name" value="NUDIX"/>
    <property type="match status" value="1"/>
</dbReference>
<name>A0A0C1EKC8_9BACT</name>
<gene>
    <name evidence="2" type="ORF">DB43_HB00070</name>
</gene>
<dbReference type="RefSeq" id="WP_013925528.1">
    <property type="nucleotide sequence ID" value="NZ_JSAM01000097.1"/>
</dbReference>
<sequence>MQTIFSEFLENQTNYQHLIVKISQKQNRLYKWMVNNDFELHHSEGKNLFLKRCLGHQENECTYPRYKTMSIGVTTVIFNKDLTEFLAIKEMSGPYIDWKAPTGSVEEEKETPLEAAVRDVLEETNLEISLEHLHLVSTISTRNFRGNKPDYNFVYAGISNHPGDIKPKEKDIKDVAWLSVNDFLKGELPVKHELRPLILQQVVSIAKECLEKNQGWGASPAYWGSGKPAILFQKT</sequence>
<protein>
    <recommendedName>
        <fullName evidence="1">Nudix hydrolase domain-containing protein</fullName>
    </recommendedName>
</protein>
<dbReference type="AlphaFoldDB" id="A0A0C1EKC8"/>
<evidence type="ECO:0000259" key="1">
    <source>
        <dbReference type="PROSITE" id="PS51462"/>
    </source>
</evidence>
<dbReference type="SUPFAM" id="SSF55811">
    <property type="entry name" value="Nudix"/>
    <property type="match status" value="1"/>
</dbReference>
<dbReference type="Proteomes" id="UP000031307">
    <property type="component" value="Unassembled WGS sequence"/>
</dbReference>